<dbReference type="RefSeq" id="WP_257632689.1">
    <property type="nucleotide sequence ID" value="NZ_JANIIC010000027.1"/>
</dbReference>
<proteinExistence type="predicted"/>
<organism evidence="1 2">
    <name type="scientific">Streptomyces malaysiensis subsp. samsunensis</name>
    <dbReference type="NCBI Taxonomy" id="459658"/>
    <lineage>
        <taxon>Bacteria</taxon>
        <taxon>Bacillati</taxon>
        <taxon>Actinomycetota</taxon>
        <taxon>Actinomycetes</taxon>
        <taxon>Kitasatosporales</taxon>
        <taxon>Streptomycetaceae</taxon>
        <taxon>Streptomyces</taxon>
        <taxon>Streptomyces violaceusniger group</taxon>
    </lineage>
</organism>
<dbReference type="EMBL" id="JANIIC010000027">
    <property type="protein sequence ID" value="MCQ8831810.1"/>
    <property type="molecule type" value="Genomic_DNA"/>
</dbReference>
<gene>
    <name evidence="1" type="ORF">NQU54_22740</name>
</gene>
<dbReference type="AlphaFoldDB" id="A0A9X2RX08"/>
<dbReference type="Proteomes" id="UP001142400">
    <property type="component" value="Unassembled WGS sequence"/>
</dbReference>
<keyword evidence="2" id="KW-1185">Reference proteome</keyword>
<evidence type="ECO:0008006" key="3">
    <source>
        <dbReference type="Google" id="ProtNLM"/>
    </source>
</evidence>
<sequence>MYSLRYPPGVEAVWDSLPDDARVEFDHAILAVCEDPYARTTPHAGDGDIKRLLILNHTRALLLVFKHPVQRVRILDLKHLG</sequence>
<protein>
    <recommendedName>
        <fullName evidence="3">Toxin</fullName>
    </recommendedName>
</protein>
<reference evidence="1" key="1">
    <citation type="submission" date="2022-06" db="EMBL/GenBank/DDBJ databases">
        <title>WGS of actinobacteria.</title>
        <authorList>
            <person name="Thawai C."/>
        </authorList>
    </citation>
    <scope>NUCLEOTIDE SEQUENCE</scope>
    <source>
        <strain evidence="1">DSM 42010</strain>
    </source>
</reference>
<evidence type="ECO:0000313" key="1">
    <source>
        <dbReference type="EMBL" id="MCQ8831810.1"/>
    </source>
</evidence>
<comment type="caution">
    <text evidence="1">The sequence shown here is derived from an EMBL/GenBank/DDBJ whole genome shotgun (WGS) entry which is preliminary data.</text>
</comment>
<accession>A0A9X2RX08</accession>
<evidence type="ECO:0000313" key="2">
    <source>
        <dbReference type="Proteomes" id="UP001142400"/>
    </source>
</evidence>
<name>A0A9X2RX08_STRMQ</name>